<evidence type="ECO:0000259" key="13">
    <source>
        <dbReference type="Pfam" id="PF08245"/>
    </source>
</evidence>
<evidence type="ECO:0000256" key="7">
    <source>
        <dbReference type="ARBA" id="ARBA00022984"/>
    </source>
</evidence>
<keyword evidence="3 10" id="KW-0132">Cell division</keyword>
<comment type="function">
    <text evidence="10 11">Involved in cell wall formation. Catalyzes the final step in the synthesis of UDP-N-acetylmuramoyl-pentapeptide, the precursor of murein.</text>
</comment>
<keyword evidence="6 10" id="KW-0133">Cell shape</keyword>
<sequence length="465" mass="48694">MRPLTAGWIADAVGGALHADADVTVSSAWNDTRVLKPGALYLAVVGEIFDGHLFVDDATEAGAVLTLASRPVDVPHILVDDVPAAAGRLAKAYLALLRSESELTVIGITGSNGKTTTKDLLLQVLPNVHGPIKSYNDALGVPLTILGAEASTRFLVLEMGASAPGDLAYLTDIAPLDLAVVLTVGTAHLGGYGSPEALAKEKASILDGLRPGGVAMLNADDARVAAMAPHHEDVDEAIAQQPSYGVILFGVSEGAANRAHGLTNERGRASFAIGALPRRTLTLVGEHHVTNVLAAFSVAVQCGLDPAIAWETLAAAKPLSSHRMALTQRADGVWILDDAYNASPESMRAALRALKDVAQDGRAIAVIGEMREMGELSRPAHEEIGLDAVRLRLDLLLVVGEGARPAYVSAVREGSWGDEAAYAATIDEAREMLDRILRPGDTVLLKSSRDSGLLKLADALLEENA</sequence>
<dbReference type="InterPro" id="IPR036565">
    <property type="entry name" value="Mur-like_cat_sf"/>
</dbReference>
<keyword evidence="1 10" id="KW-0963">Cytoplasm</keyword>
<comment type="pathway">
    <text evidence="10 11">Cell wall biogenesis; peptidoglycan biosynthesis.</text>
</comment>
<dbReference type="RefSeq" id="WP_313496196.1">
    <property type="nucleotide sequence ID" value="NZ_CP134879.1"/>
</dbReference>
<evidence type="ECO:0000256" key="8">
    <source>
        <dbReference type="ARBA" id="ARBA00023306"/>
    </source>
</evidence>
<dbReference type="Gene3D" id="3.40.1190.10">
    <property type="entry name" value="Mur-like, catalytic domain"/>
    <property type="match status" value="1"/>
</dbReference>
<evidence type="ECO:0000313" key="15">
    <source>
        <dbReference type="Proteomes" id="UP001304125"/>
    </source>
</evidence>
<gene>
    <name evidence="10 14" type="primary">murF</name>
    <name evidence="14" type="ORF">RN606_08220</name>
</gene>
<feature type="binding site" evidence="10">
    <location>
        <begin position="110"/>
        <end position="116"/>
    </location>
    <ligand>
        <name>ATP</name>
        <dbReference type="ChEBI" id="CHEBI:30616"/>
    </ligand>
</feature>
<dbReference type="EMBL" id="CP134879">
    <property type="protein sequence ID" value="WNM23351.1"/>
    <property type="molecule type" value="Genomic_DNA"/>
</dbReference>
<evidence type="ECO:0000313" key="14">
    <source>
        <dbReference type="EMBL" id="WNM23351.1"/>
    </source>
</evidence>
<feature type="domain" description="Mur ligase C-terminal" evidence="12">
    <location>
        <begin position="322"/>
        <end position="449"/>
    </location>
</feature>
<dbReference type="InterPro" id="IPR004101">
    <property type="entry name" value="Mur_ligase_C"/>
</dbReference>
<evidence type="ECO:0000256" key="5">
    <source>
        <dbReference type="ARBA" id="ARBA00022840"/>
    </source>
</evidence>
<keyword evidence="5 10" id="KW-0067">ATP-binding</keyword>
<comment type="similarity">
    <text evidence="10">Belongs to the MurCDEF family. MurF subfamily.</text>
</comment>
<dbReference type="Pfam" id="PF02875">
    <property type="entry name" value="Mur_ligase_C"/>
    <property type="match status" value="1"/>
</dbReference>
<dbReference type="AlphaFoldDB" id="A0AA96F7I0"/>
<dbReference type="Pfam" id="PF08245">
    <property type="entry name" value="Mur_ligase_M"/>
    <property type="match status" value="1"/>
</dbReference>
<dbReference type="PANTHER" id="PTHR43024:SF1">
    <property type="entry name" value="UDP-N-ACETYLMURAMOYL-TRIPEPTIDE--D-ALANYL-D-ALANINE LIGASE"/>
    <property type="match status" value="1"/>
</dbReference>
<dbReference type="SUPFAM" id="SSF53623">
    <property type="entry name" value="MurD-like peptide ligases, catalytic domain"/>
    <property type="match status" value="1"/>
</dbReference>
<comment type="catalytic activity">
    <reaction evidence="10 11">
        <text>D-alanyl-D-alanine + UDP-N-acetyl-alpha-D-muramoyl-L-alanyl-gamma-D-glutamyl-meso-2,6-diaminopimelate + ATP = UDP-N-acetyl-alpha-D-muramoyl-L-alanyl-gamma-D-glutamyl-meso-2,6-diaminopimeloyl-D-alanyl-D-alanine + ADP + phosphate + H(+)</text>
        <dbReference type="Rhea" id="RHEA:28374"/>
        <dbReference type="ChEBI" id="CHEBI:15378"/>
        <dbReference type="ChEBI" id="CHEBI:30616"/>
        <dbReference type="ChEBI" id="CHEBI:43474"/>
        <dbReference type="ChEBI" id="CHEBI:57822"/>
        <dbReference type="ChEBI" id="CHEBI:61386"/>
        <dbReference type="ChEBI" id="CHEBI:83905"/>
        <dbReference type="ChEBI" id="CHEBI:456216"/>
        <dbReference type="EC" id="6.3.2.10"/>
    </reaction>
</comment>
<evidence type="ECO:0000256" key="6">
    <source>
        <dbReference type="ARBA" id="ARBA00022960"/>
    </source>
</evidence>
<feature type="domain" description="Mur ligase central" evidence="13">
    <location>
        <begin position="108"/>
        <end position="299"/>
    </location>
</feature>
<dbReference type="Gene3D" id="3.90.190.20">
    <property type="entry name" value="Mur ligase, C-terminal domain"/>
    <property type="match status" value="1"/>
</dbReference>
<evidence type="ECO:0000259" key="12">
    <source>
        <dbReference type="Pfam" id="PF02875"/>
    </source>
</evidence>
<dbReference type="InterPro" id="IPR013221">
    <property type="entry name" value="Mur_ligase_cen"/>
</dbReference>
<organism evidence="14 15">
    <name type="scientific">Demequina capsici</name>
    <dbReference type="NCBI Taxonomy" id="3075620"/>
    <lineage>
        <taxon>Bacteria</taxon>
        <taxon>Bacillati</taxon>
        <taxon>Actinomycetota</taxon>
        <taxon>Actinomycetes</taxon>
        <taxon>Micrococcales</taxon>
        <taxon>Demequinaceae</taxon>
        <taxon>Demequina</taxon>
    </lineage>
</organism>
<evidence type="ECO:0000256" key="11">
    <source>
        <dbReference type="RuleBase" id="RU004136"/>
    </source>
</evidence>
<accession>A0AA96F7I0</accession>
<keyword evidence="9 10" id="KW-0961">Cell wall biogenesis/degradation</keyword>
<name>A0AA96F7I0_9MICO</name>
<dbReference type="PANTHER" id="PTHR43024">
    <property type="entry name" value="UDP-N-ACETYLMURAMOYL-TRIPEPTIDE--D-ALANYL-D-ALANINE LIGASE"/>
    <property type="match status" value="1"/>
</dbReference>
<evidence type="ECO:0000256" key="4">
    <source>
        <dbReference type="ARBA" id="ARBA00022741"/>
    </source>
</evidence>
<dbReference type="SUPFAM" id="SSF53244">
    <property type="entry name" value="MurD-like peptide ligases, peptide-binding domain"/>
    <property type="match status" value="1"/>
</dbReference>
<dbReference type="InterPro" id="IPR051046">
    <property type="entry name" value="MurCDEF_CellWall_CoF430Synth"/>
</dbReference>
<dbReference type="InterPro" id="IPR036615">
    <property type="entry name" value="Mur_ligase_C_dom_sf"/>
</dbReference>
<dbReference type="HAMAP" id="MF_02019">
    <property type="entry name" value="MurF"/>
    <property type="match status" value="1"/>
</dbReference>
<dbReference type="GO" id="GO:0005737">
    <property type="term" value="C:cytoplasm"/>
    <property type="evidence" value="ECO:0007669"/>
    <property type="project" value="UniProtKB-SubCell"/>
</dbReference>
<keyword evidence="2 10" id="KW-0436">Ligase</keyword>
<evidence type="ECO:0000256" key="1">
    <source>
        <dbReference type="ARBA" id="ARBA00022490"/>
    </source>
</evidence>
<reference evidence="14 15" key="1">
    <citation type="submission" date="2023-09" db="EMBL/GenBank/DDBJ databases">
        <title>Demequina sp. a novel bacteria isolated from Capsicum annuum.</title>
        <authorList>
            <person name="Humaira Z."/>
            <person name="Lee J."/>
            <person name="Cho D."/>
        </authorList>
    </citation>
    <scope>NUCLEOTIDE SEQUENCE [LARGE SCALE GENOMIC DNA]</scope>
    <source>
        <strain evidence="14 15">OYTSA14</strain>
    </source>
</reference>
<keyword evidence="15" id="KW-1185">Reference proteome</keyword>
<keyword evidence="4 10" id="KW-0547">Nucleotide-binding</keyword>
<dbReference type="NCBIfam" id="TIGR01143">
    <property type="entry name" value="murF"/>
    <property type="match status" value="1"/>
</dbReference>
<dbReference type="InterPro" id="IPR005863">
    <property type="entry name" value="UDP-N-AcMur_synth"/>
</dbReference>
<dbReference type="GO" id="GO:0051301">
    <property type="term" value="P:cell division"/>
    <property type="evidence" value="ECO:0007669"/>
    <property type="project" value="UniProtKB-KW"/>
</dbReference>
<evidence type="ECO:0000256" key="3">
    <source>
        <dbReference type="ARBA" id="ARBA00022618"/>
    </source>
</evidence>
<dbReference type="SUPFAM" id="SSF63418">
    <property type="entry name" value="MurE/MurF N-terminal domain"/>
    <property type="match status" value="1"/>
</dbReference>
<protein>
    <recommendedName>
        <fullName evidence="10 11">UDP-N-acetylmuramoyl-tripeptide--D-alanyl-D-alanine ligase</fullName>
        <ecNumber evidence="10 11">6.3.2.10</ecNumber>
    </recommendedName>
    <alternativeName>
        <fullName evidence="10">D-alanyl-D-alanine-adding enzyme</fullName>
    </alternativeName>
</protein>
<dbReference type="InterPro" id="IPR035911">
    <property type="entry name" value="MurE/MurF_N"/>
</dbReference>
<dbReference type="GO" id="GO:0047480">
    <property type="term" value="F:UDP-N-acetylmuramoyl-tripeptide-D-alanyl-D-alanine ligase activity"/>
    <property type="evidence" value="ECO:0007669"/>
    <property type="project" value="UniProtKB-UniRule"/>
</dbReference>
<dbReference type="Proteomes" id="UP001304125">
    <property type="component" value="Chromosome"/>
</dbReference>
<proteinExistence type="inferred from homology"/>
<evidence type="ECO:0000256" key="9">
    <source>
        <dbReference type="ARBA" id="ARBA00023316"/>
    </source>
</evidence>
<dbReference type="GO" id="GO:0009252">
    <property type="term" value="P:peptidoglycan biosynthetic process"/>
    <property type="evidence" value="ECO:0007669"/>
    <property type="project" value="UniProtKB-UniRule"/>
</dbReference>
<dbReference type="EC" id="6.3.2.10" evidence="10 11"/>
<dbReference type="GO" id="GO:0008360">
    <property type="term" value="P:regulation of cell shape"/>
    <property type="evidence" value="ECO:0007669"/>
    <property type="project" value="UniProtKB-KW"/>
</dbReference>
<evidence type="ECO:0000256" key="2">
    <source>
        <dbReference type="ARBA" id="ARBA00022598"/>
    </source>
</evidence>
<keyword evidence="8 10" id="KW-0131">Cell cycle</keyword>
<dbReference type="Gene3D" id="3.40.1390.10">
    <property type="entry name" value="MurE/MurF, N-terminal domain"/>
    <property type="match status" value="1"/>
</dbReference>
<dbReference type="GO" id="GO:0071555">
    <property type="term" value="P:cell wall organization"/>
    <property type="evidence" value="ECO:0007669"/>
    <property type="project" value="UniProtKB-KW"/>
</dbReference>
<evidence type="ECO:0000256" key="10">
    <source>
        <dbReference type="HAMAP-Rule" id="MF_02019"/>
    </source>
</evidence>
<dbReference type="GO" id="GO:0005524">
    <property type="term" value="F:ATP binding"/>
    <property type="evidence" value="ECO:0007669"/>
    <property type="project" value="UniProtKB-UniRule"/>
</dbReference>
<keyword evidence="7 10" id="KW-0573">Peptidoglycan synthesis</keyword>
<comment type="subcellular location">
    <subcellularLocation>
        <location evidence="10 11">Cytoplasm</location>
    </subcellularLocation>
</comment>